<gene>
    <name evidence="2" type="ORF">D0Z07_7533</name>
</gene>
<feature type="coiled-coil region" evidence="1">
    <location>
        <begin position="44"/>
        <end position="85"/>
    </location>
</feature>
<keyword evidence="1" id="KW-0175">Coiled coil</keyword>
<organism evidence="2 3">
    <name type="scientific">Hyphodiscus hymeniophilus</name>
    <dbReference type="NCBI Taxonomy" id="353542"/>
    <lineage>
        <taxon>Eukaryota</taxon>
        <taxon>Fungi</taxon>
        <taxon>Dikarya</taxon>
        <taxon>Ascomycota</taxon>
        <taxon>Pezizomycotina</taxon>
        <taxon>Leotiomycetes</taxon>
        <taxon>Helotiales</taxon>
        <taxon>Hyphodiscaceae</taxon>
        <taxon>Hyphodiscus</taxon>
    </lineage>
</organism>
<accession>A0A9P6VEM4</accession>
<evidence type="ECO:0000256" key="1">
    <source>
        <dbReference type="SAM" id="Coils"/>
    </source>
</evidence>
<dbReference type="EMBL" id="VNKQ01000015">
    <property type="protein sequence ID" value="KAG0646475.1"/>
    <property type="molecule type" value="Genomic_DNA"/>
</dbReference>
<dbReference type="AlphaFoldDB" id="A0A9P6VEM4"/>
<evidence type="ECO:0000313" key="3">
    <source>
        <dbReference type="Proteomes" id="UP000785200"/>
    </source>
</evidence>
<keyword evidence="3" id="KW-1185">Reference proteome</keyword>
<reference evidence="2" key="1">
    <citation type="submission" date="2019-07" db="EMBL/GenBank/DDBJ databases">
        <title>Hyphodiscus hymeniophilus genome sequencing and assembly.</title>
        <authorList>
            <person name="Kramer G."/>
            <person name="Nodwell J."/>
        </authorList>
    </citation>
    <scope>NUCLEOTIDE SEQUENCE</scope>
    <source>
        <strain evidence="2">ATCC 34498</strain>
    </source>
</reference>
<protein>
    <submittedName>
        <fullName evidence="2">Uncharacterized protein</fullName>
    </submittedName>
</protein>
<dbReference type="OrthoDB" id="4755094at2759"/>
<dbReference type="Proteomes" id="UP000785200">
    <property type="component" value="Unassembled WGS sequence"/>
</dbReference>
<name>A0A9P6VEM4_9HELO</name>
<comment type="caution">
    <text evidence="2">The sequence shown here is derived from an EMBL/GenBank/DDBJ whole genome shotgun (WGS) entry which is preliminary data.</text>
</comment>
<evidence type="ECO:0000313" key="2">
    <source>
        <dbReference type="EMBL" id="KAG0646475.1"/>
    </source>
</evidence>
<proteinExistence type="predicted"/>
<sequence length="248" mass="28990">MIMDPATRSSDELGQPRMGDFANQPLYHRLGRWGADKLNNPHTITNHQRRITDLQQRLEDTERQSNEESKKRQELEKQLRYLHQQYRDEISSLHMQFDNSEANMQKQNMDLQKKLEDTQDYVFSLQRREVKITESEATAEFNSLCLSVEAWVETKLGDAIEDRAALSPVLLIPAMRKFLTWITAPGQDAFEYPDTDEFNIIAAIMLFLKMEVFDKDFYCPMGNGERSFLTSIETGMKKLEPRRGLFDL</sequence>